<organism evidence="1 2">
    <name type="scientific">Gossypium trilobum</name>
    <dbReference type="NCBI Taxonomy" id="34281"/>
    <lineage>
        <taxon>Eukaryota</taxon>
        <taxon>Viridiplantae</taxon>
        <taxon>Streptophyta</taxon>
        <taxon>Embryophyta</taxon>
        <taxon>Tracheophyta</taxon>
        <taxon>Spermatophyta</taxon>
        <taxon>Magnoliopsida</taxon>
        <taxon>eudicotyledons</taxon>
        <taxon>Gunneridae</taxon>
        <taxon>Pentapetalae</taxon>
        <taxon>rosids</taxon>
        <taxon>malvids</taxon>
        <taxon>Malvales</taxon>
        <taxon>Malvaceae</taxon>
        <taxon>Malvoideae</taxon>
        <taxon>Gossypium</taxon>
    </lineage>
</organism>
<evidence type="ECO:0000313" key="2">
    <source>
        <dbReference type="Proteomes" id="UP000593568"/>
    </source>
</evidence>
<keyword evidence="2" id="KW-1185">Reference proteome</keyword>
<evidence type="ECO:0000313" key="1">
    <source>
        <dbReference type="EMBL" id="MBA0777017.1"/>
    </source>
</evidence>
<gene>
    <name evidence="1" type="ORF">Gotri_005084</name>
</gene>
<accession>A0A7J9EVH3</accession>
<protein>
    <submittedName>
        <fullName evidence="1">Uncharacterized protein</fullName>
    </submittedName>
</protein>
<dbReference type="Proteomes" id="UP000593568">
    <property type="component" value="Unassembled WGS sequence"/>
</dbReference>
<reference evidence="1 2" key="1">
    <citation type="journal article" date="2019" name="Genome Biol. Evol.">
        <title>Insights into the evolution of the New World diploid cottons (Gossypium, subgenus Houzingenia) based on genome sequencing.</title>
        <authorList>
            <person name="Grover C.E."/>
            <person name="Arick M.A. 2nd"/>
            <person name="Thrash A."/>
            <person name="Conover J.L."/>
            <person name="Sanders W.S."/>
            <person name="Peterson D.G."/>
            <person name="Frelichowski J.E."/>
            <person name="Scheffler J.A."/>
            <person name="Scheffler B.E."/>
            <person name="Wendel J.F."/>
        </authorList>
    </citation>
    <scope>NUCLEOTIDE SEQUENCE [LARGE SCALE GENOMIC DNA]</scope>
    <source>
        <strain evidence="1">8</strain>
        <tissue evidence="1">Leaf</tissue>
    </source>
</reference>
<dbReference type="EMBL" id="JABEZW010000010">
    <property type="protein sequence ID" value="MBA0777017.1"/>
    <property type="molecule type" value="Genomic_DNA"/>
</dbReference>
<sequence>MLCKYLSNLGMDRWKSTKRFIHFLQKTLHTHILEV</sequence>
<dbReference type="AlphaFoldDB" id="A0A7J9EVH3"/>
<comment type="caution">
    <text evidence="1">The sequence shown here is derived from an EMBL/GenBank/DDBJ whole genome shotgun (WGS) entry which is preliminary data.</text>
</comment>
<name>A0A7J9EVH3_9ROSI</name>
<proteinExistence type="predicted"/>